<gene>
    <name evidence="9" type="ORF">NP493_689g01011</name>
</gene>
<evidence type="ECO:0000256" key="6">
    <source>
        <dbReference type="ARBA" id="ARBA00023242"/>
    </source>
</evidence>
<keyword evidence="5" id="KW-0804">Transcription</keyword>
<name>A0AAD9NN16_RIDPI</name>
<evidence type="ECO:0000256" key="4">
    <source>
        <dbReference type="ARBA" id="ARBA00023125"/>
    </source>
</evidence>
<dbReference type="Pfam" id="PF08517">
    <property type="entry name" value="AXH"/>
    <property type="match status" value="1"/>
</dbReference>
<keyword evidence="10" id="KW-1185">Reference proteome</keyword>
<keyword evidence="6" id="KW-0539">Nucleus</keyword>
<evidence type="ECO:0000259" key="8">
    <source>
        <dbReference type="PROSITE" id="PS51148"/>
    </source>
</evidence>
<keyword evidence="3" id="KW-0805">Transcription regulation</keyword>
<dbReference type="Proteomes" id="UP001209878">
    <property type="component" value="Unassembled WGS sequence"/>
</dbReference>
<sequence length="505" mass="53801">MNRNGFERNGMTGSSTTTSENLTWLASASQAAAQAAAAHQRPPGGAMLPPTTIAAGGHDPHFQLPAAAPAGLEALYRSGLTVTDPSSRLFVSGQYSSVYTTTGTTLSPYTQSLYSGHGSQPLSPYAAAYMYQWPSAYSPGAGPLLPGQYPHIESFSAVLQNLGSQHAQHSHLPRLPYVRPHIPHSPYPGAGSLTTTTDSLRVPAIVHRSALRMGAPAIMEPPSAPRKSPKRDQKGSFRSGDVATRHSPHDRKSPAIRRYSPLPATQYRHPHHSPPAAVRDTVYRDADARHADPNSARKHRILTQSPQMGSEPLSAAMYSQAGNTGAGMMAPPLLQRSRGNGATMAASSVGQPPPLLPSHSSSTGLPQTGQGQSSHLPPLPPLHPAQTSLPYPADPHYPAHFMKGSIIQLANGELKRVEELRTDDFISSADVSADLKIDSSTVVRMEENTQRGTAILGFSVGTQRIQVGGTTVQSNIFPSRHSATAINTLFLHIPNCFVCPCTFVH</sequence>
<comment type="subcellular location">
    <subcellularLocation>
        <location evidence="1">Nucleus</location>
    </subcellularLocation>
</comment>
<dbReference type="PANTHER" id="PTHR13392:SF6">
    <property type="entry name" value="ATAXIN-1-LIKE"/>
    <property type="match status" value="1"/>
</dbReference>
<protein>
    <recommendedName>
        <fullName evidence="8">AXH domain-containing protein</fullName>
    </recommendedName>
</protein>
<evidence type="ECO:0000256" key="3">
    <source>
        <dbReference type="ARBA" id="ARBA00023015"/>
    </source>
</evidence>
<dbReference type="SUPFAM" id="SSF102031">
    <property type="entry name" value="AXH domain"/>
    <property type="match status" value="1"/>
</dbReference>
<feature type="region of interest" description="Disordered" evidence="7">
    <location>
        <begin position="33"/>
        <end position="60"/>
    </location>
</feature>
<evidence type="ECO:0000313" key="10">
    <source>
        <dbReference type="Proteomes" id="UP001209878"/>
    </source>
</evidence>
<dbReference type="AlphaFoldDB" id="A0AAD9NN16"/>
<dbReference type="InterPro" id="IPR036096">
    <property type="entry name" value="Ataxin_AXH_dom_sf"/>
</dbReference>
<dbReference type="InterPro" id="IPR043404">
    <property type="entry name" value="ATAXIN1-like"/>
</dbReference>
<evidence type="ECO:0000256" key="7">
    <source>
        <dbReference type="SAM" id="MobiDB-lite"/>
    </source>
</evidence>
<reference evidence="9" key="1">
    <citation type="journal article" date="2023" name="Mol. Biol. Evol.">
        <title>Third-Generation Sequencing Reveals the Adaptive Role of the Epigenome in Three Deep-Sea Polychaetes.</title>
        <authorList>
            <person name="Perez M."/>
            <person name="Aroh O."/>
            <person name="Sun Y."/>
            <person name="Lan Y."/>
            <person name="Juniper S.K."/>
            <person name="Young C.R."/>
            <person name="Angers B."/>
            <person name="Qian P.Y."/>
        </authorList>
    </citation>
    <scope>NUCLEOTIDE SEQUENCE</scope>
    <source>
        <strain evidence="9">R07B-5</strain>
    </source>
</reference>
<keyword evidence="2" id="KW-0678">Repressor</keyword>
<dbReference type="PROSITE" id="PS51148">
    <property type="entry name" value="AXH"/>
    <property type="match status" value="1"/>
</dbReference>
<dbReference type="GO" id="GO:0003677">
    <property type="term" value="F:DNA binding"/>
    <property type="evidence" value="ECO:0007669"/>
    <property type="project" value="UniProtKB-KW"/>
</dbReference>
<dbReference type="GO" id="GO:0005634">
    <property type="term" value="C:nucleus"/>
    <property type="evidence" value="ECO:0007669"/>
    <property type="project" value="UniProtKB-SubCell"/>
</dbReference>
<evidence type="ECO:0000256" key="2">
    <source>
        <dbReference type="ARBA" id="ARBA00022491"/>
    </source>
</evidence>
<dbReference type="EMBL" id="JAODUO010000690">
    <property type="protein sequence ID" value="KAK2176035.1"/>
    <property type="molecule type" value="Genomic_DNA"/>
</dbReference>
<dbReference type="GO" id="GO:0003723">
    <property type="term" value="F:RNA binding"/>
    <property type="evidence" value="ECO:0007669"/>
    <property type="project" value="InterPro"/>
</dbReference>
<feature type="domain" description="AXH" evidence="8">
    <location>
        <begin position="389"/>
        <end position="505"/>
    </location>
</feature>
<dbReference type="InterPro" id="IPR003652">
    <property type="entry name" value="Ataxin_AXH_dom"/>
</dbReference>
<feature type="compositionally biased region" description="Polar residues" evidence="7">
    <location>
        <begin position="363"/>
        <end position="374"/>
    </location>
</feature>
<comment type="caution">
    <text evidence="9">The sequence shown here is derived from an EMBL/GenBank/DDBJ whole genome shotgun (WGS) entry which is preliminary data.</text>
</comment>
<dbReference type="SMART" id="SM00536">
    <property type="entry name" value="AXH"/>
    <property type="match status" value="1"/>
</dbReference>
<keyword evidence="4" id="KW-0238">DNA-binding</keyword>
<dbReference type="GO" id="GO:0006355">
    <property type="term" value="P:regulation of DNA-templated transcription"/>
    <property type="evidence" value="ECO:0007669"/>
    <property type="project" value="InterPro"/>
</dbReference>
<feature type="compositionally biased region" description="Polar residues" evidence="7">
    <location>
        <begin position="337"/>
        <end position="350"/>
    </location>
</feature>
<evidence type="ECO:0000313" key="9">
    <source>
        <dbReference type="EMBL" id="KAK2176035.1"/>
    </source>
</evidence>
<proteinExistence type="predicted"/>
<feature type="region of interest" description="Disordered" evidence="7">
    <location>
        <begin position="327"/>
        <end position="394"/>
    </location>
</feature>
<feature type="region of interest" description="Disordered" evidence="7">
    <location>
        <begin position="213"/>
        <end position="257"/>
    </location>
</feature>
<organism evidence="9 10">
    <name type="scientific">Ridgeia piscesae</name>
    <name type="common">Tubeworm</name>
    <dbReference type="NCBI Taxonomy" id="27915"/>
    <lineage>
        <taxon>Eukaryota</taxon>
        <taxon>Metazoa</taxon>
        <taxon>Spiralia</taxon>
        <taxon>Lophotrochozoa</taxon>
        <taxon>Annelida</taxon>
        <taxon>Polychaeta</taxon>
        <taxon>Sedentaria</taxon>
        <taxon>Canalipalpata</taxon>
        <taxon>Sabellida</taxon>
        <taxon>Siboglinidae</taxon>
        <taxon>Ridgeia</taxon>
    </lineage>
</organism>
<feature type="region of interest" description="Disordered" evidence="7">
    <location>
        <begin position="290"/>
        <end position="311"/>
    </location>
</feature>
<dbReference type="PANTHER" id="PTHR13392">
    <property type="entry name" value="ATAXIN 1"/>
    <property type="match status" value="1"/>
</dbReference>
<accession>A0AAD9NN16</accession>
<evidence type="ECO:0000256" key="1">
    <source>
        <dbReference type="ARBA" id="ARBA00004123"/>
    </source>
</evidence>
<evidence type="ECO:0000256" key="5">
    <source>
        <dbReference type="ARBA" id="ARBA00023163"/>
    </source>
</evidence>